<dbReference type="InterPro" id="IPR015422">
    <property type="entry name" value="PyrdxlP-dep_Trfase_small"/>
</dbReference>
<dbReference type="Gene3D" id="3.40.640.10">
    <property type="entry name" value="Type I PLP-dependent aspartate aminotransferase-like (Major domain)"/>
    <property type="match status" value="1"/>
</dbReference>
<dbReference type="GO" id="GO:0004372">
    <property type="term" value="F:glycine hydroxymethyltransferase activity"/>
    <property type="evidence" value="ECO:0007669"/>
    <property type="project" value="InterPro"/>
</dbReference>
<evidence type="ECO:0000259" key="5">
    <source>
        <dbReference type="Pfam" id="PF00464"/>
    </source>
</evidence>
<dbReference type="GO" id="GO:0035999">
    <property type="term" value="P:tetrahydrofolate interconversion"/>
    <property type="evidence" value="ECO:0007669"/>
    <property type="project" value="InterPro"/>
</dbReference>
<dbReference type="InterPro" id="IPR049943">
    <property type="entry name" value="Ser_HO-MeTrfase-like"/>
</dbReference>
<dbReference type="Proteomes" id="UP000616724">
    <property type="component" value="Unassembled WGS sequence"/>
</dbReference>
<dbReference type="EMBL" id="BOOH01000043">
    <property type="protein sequence ID" value="GIH78758.1"/>
    <property type="molecule type" value="Genomic_DNA"/>
</dbReference>
<evidence type="ECO:0000256" key="1">
    <source>
        <dbReference type="ARBA" id="ARBA00001933"/>
    </source>
</evidence>
<dbReference type="SUPFAM" id="SSF53383">
    <property type="entry name" value="PLP-dependent transferases"/>
    <property type="match status" value="1"/>
</dbReference>
<accession>A0A8J3RPJ0</accession>
<proteinExistence type="inferred from homology"/>
<feature type="domain" description="Serine hydroxymethyltransferase-like" evidence="5">
    <location>
        <begin position="44"/>
        <end position="410"/>
    </location>
</feature>
<comment type="caution">
    <text evidence="6">The sequence shown here is derived from an EMBL/GenBank/DDBJ whole genome shotgun (WGS) entry which is preliminary data.</text>
</comment>
<evidence type="ECO:0000313" key="7">
    <source>
        <dbReference type="Proteomes" id="UP000616724"/>
    </source>
</evidence>
<evidence type="ECO:0000256" key="3">
    <source>
        <dbReference type="ARBA" id="ARBA00022898"/>
    </source>
</evidence>
<dbReference type="InterPro" id="IPR001085">
    <property type="entry name" value="Ser_HO-MeTrfase"/>
</dbReference>
<sequence length="445" mass="46444">MSSALTPRPWVPPLAEERVHSVAKTVADLPASRVQDEIERLAAENHRIHDVDSVNLNPATNIMNPRAEALLSAGLGSRPSLGYPGDKYETGLEAIEQIEIIAAELAAQVFGAGYAEIRVGSGALANLYAFMATCAPGDTVIAPPPDIGGHVTHHRQGAAGLYGLTTVPAPVAPDGYTVDVDALRSLARETRPRLITIGGSLNLFPHPVATIREIADAVGAHVLFDAAHLCGMIAGRTWPQPLSEGAHLITMSTYKSLGGPPGGLVVTADAGLAEHLDAIAYPGLTANFDAGKTAALAMTLLDWKVAGPAYARTMVATAQRLAAELLTLGVPVFAAERGCTRSHQFAVVAHRYGGGQRAARRLRRANLLACGIGLPLDAVDGDVNGLRLGTPEIVRIGATEADMPALASFIARALDPATDPAAVAPEVTEWRGQFSGVHFTADNPS</sequence>
<dbReference type="InterPro" id="IPR015424">
    <property type="entry name" value="PyrdxlP-dep_Trfase"/>
</dbReference>
<evidence type="ECO:0000256" key="4">
    <source>
        <dbReference type="PIRSR" id="PIRSR000412-50"/>
    </source>
</evidence>
<feature type="modified residue" description="N6-(pyridoxal phosphate)lysine" evidence="4">
    <location>
        <position position="255"/>
    </location>
</feature>
<name>A0A8J3RPJ0_9ACTN</name>
<comment type="similarity">
    <text evidence="2">Belongs to the SHMT family.</text>
</comment>
<comment type="cofactor">
    <cofactor evidence="1 4">
        <name>pyridoxal 5'-phosphate</name>
        <dbReference type="ChEBI" id="CHEBI:597326"/>
    </cofactor>
</comment>
<dbReference type="AlphaFoldDB" id="A0A8J3RPJ0"/>
<evidence type="ECO:0000313" key="6">
    <source>
        <dbReference type="EMBL" id="GIH78758.1"/>
    </source>
</evidence>
<dbReference type="GO" id="GO:0005737">
    <property type="term" value="C:cytoplasm"/>
    <property type="evidence" value="ECO:0007669"/>
    <property type="project" value="TreeGrafter"/>
</dbReference>
<reference evidence="6 7" key="1">
    <citation type="submission" date="2021-01" db="EMBL/GenBank/DDBJ databases">
        <title>Whole genome shotgun sequence of Planobispora longispora NBRC 13918.</title>
        <authorList>
            <person name="Komaki H."/>
            <person name="Tamura T."/>
        </authorList>
    </citation>
    <scope>NUCLEOTIDE SEQUENCE [LARGE SCALE GENOMIC DNA]</scope>
    <source>
        <strain evidence="6 7">NBRC 13918</strain>
    </source>
</reference>
<organism evidence="6 7">
    <name type="scientific">Planobispora longispora</name>
    <dbReference type="NCBI Taxonomy" id="28887"/>
    <lineage>
        <taxon>Bacteria</taxon>
        <taxon>Bacillati</taxon>
        <taxon>Actinomycetota</taxon>
        <taxon>Actinomycetes</taxon>
        <taxon>Streptosporangiales</taxon>
        <taxon>Streptosporangiaceae</taxon>
        <taxon>Planobispora</taxon>
    </lineage>
</organism>
<gene>
    <name evidence="6" type="ORF">Plo01_51870</name>
</gene>
<dbReference type="GO" id="GO:0019264">
    <property type="term" value="P:glycine biosynthetic process from serine"/>
    <property type="evidence" value="ECO:0007669"/>
    <property type="project" value="InterPro"/>
</dbReference>
<dbReference type="PIRSF" id="PIRSF000412">
    <property type="entry name" value="SHMT"/>
    <property type="match status" value="1"/>
</dbReference>
<dbReference type="Gene3D" id="3.90.1150.10">
    <property type="entry name" value="Aspartate Aminotransferase, domain 1"/>
    <property type="match status" value="1"/>
</dbReference>
<dbReference type="InterPro" id="IPR015421">
    <property type="entry name" value="PyrdxlP-dep_Trfase_major"/>
</dbReference>
<keyword evidence="7" id="KW-1185">Reference proteome</keyword>
<evidence type="ECO:0000256" key="2">
    <source>
        <dbReference type="ARBA" id="ARBA00006376"/>
    </source>
</evidence>
<keyword evidence="3 4" id="KW-0663">Pyridoxal phosphate</keyword>
<dbReference type="PANTHER" id="PTHR11680:SF35">
    <property type="entry name" value="SERINE HYDROXYMETHYLTRANSFERASE 1"/>
    <property type="match status" value="1"/>
</dbReference>
<protein>
    <submittedName>
        <fullName evidence="6">Serine hydroxymethyltransferase</fullName>
    </submittedName>
</protein>
<dbReference type="InterPro" id="IPR039429">
    <property type="entry name" value="SHMT-like_dom"/>
</dbReference>
<dbReference type="PANTHER" id="PTHR11680">
    <property type="entry name" value="SERINE HYDROXYMETHYLTRANSFERASE"/>
    <property type="match status" value="1"/>
</dbReference>
<dbReference type="RefSeq" id="WP_203893254.1">
    <property type="nucleotide sequence ID" value="NZ_BOOH01000043.1"/>
</dbReference>
<dbReference type="GO" id="GO:0030170">
    <property type="term" value="F:pyridoxal phosphate binding"/>
    <property type="evidence" value="ECO:0007669"/>
    <property type="project" value="InterPro"/>
</dbReference>
<dbReference type="Pfam" id="PF00464">
    <property type="entry name" value="SHMT"/>
    <property type="match status" value="1"/>
</dbReference>